<name>A0A7S7AXV1_9SPIR</name>
<dbReference type="EMBL" id="CP061839">
    <property type="protein sequence ID" value="QOW61971.1"/>
    <property type="molecule type" value="Genomic_DNA"/>
</dbReference>
<evidence type="ECO:0000313" key="2">
    <source>
        <dbReference type="Proteomes" id="UP000593915"/>
    </source>
</evidence>
<evidence type="ECO:0000313" key="1">
    <source>
        <dbReference type="EMBL" id="QOW61971.1"/>
    </source>
</evidence>
<dbReference type="Proteomes" id="UP000593915">
    <property type="component" value="Chromosome"/>
</dbReference>
<sequence>MVNYHQGDIKDKWKKSFGNNVEIVGWKGTTTTYETKRFNGRGFFDRQSTTLRGYLKKINKEKN</sequence>
<gene>
    <name evidence="1" type="ORF">IFE08_06465</name>
</gene>
<proteinExistence type="predicted"/>
<accession>A0A7S7AXV1</accession>
<organism evidence="1 2">
    <name type="scientific">Treponema pedis</name>
    <dbReference type="NCBI Taxonomy" id="409322"/>
    <lineage>
        <taxon>Bacteria</taxon>
        <taxon>Pseudomonadati</taxon>
        <taxon>Spirochaetota</taxon>
        <taxon>Spirochaetia</taxon>
        <taxon>Spirochaetales</taxon>
        <taxon>Treponemataceae</taxon>
        <taxon>Treponema</taxon>
    </lineage>
</organism>
<reference evidence="1 2" key="1">
    <citation type="submission" date="2020-09" db="EMBL/GenBank/DDBJ databases">
        <title>Characterization of Treponema spp. from bovine digital dermatitis in Korea.</title>
        <authorList>
            <person name="Espiritu H.M."/>
            <person name="Cho Y.I."/>
            <person name="Mamuad L."/>
        </authorList>
    </citation>
    <scope>NUCLEOTIDE SEQUENCE [LARGE SCALE GENOMIC DNA]</scope>
    <source>
        <strain evidence="1 2">KS1</strain>
    </source>
</reference>
<dbReference type="RefSeq" id="WP_194077458.1">
    <property type="nucleotide sequence ID" value="NZ_CP061839.1"/>
</dbReference>
<protein>
    <submittedName>
        <fullName evidence="1">Uncharacterized protein</fullName>
    </submittedName>
</protein>
<dbReference type="AlphaFoldDB" id="A0A7S7AXV1"/>